<dbReference type="PANTHER" id="PTHR13808">
    <property type="entry name" value="CBP/P300-RELATED"/>
    <property type="match status" value="1"/>
</dbReference>
<evidence type="ECO:0000256" key="13">
    <source>
        <dbReference type="SAM" id="MobiDB-lite"/>
    </source>
</evidence>
<proteinExistence type="predicted"/>
<organism evidence="17 18">
    <name type="scientific">Cardiocondyla obscurior</name>
    <dbReference type="NCBI Taxonomy" id="286306"/>
    <lineage>
        <taxon>Eukaryota</taxon>
        <taxon>Metazoa</taxon>
        <taxon>Ecdysozoa</taxon>
        <taxon>Arthropoda</taxon>
        <taxon>Hexapoda</taxon>
        <taxon>Insecta</taxon>
        <taxon>Pterygota</taxon>
        <taxon>Neoptera</taxon>
        <taxon>Endopterygota</taxon>
        <taxon>Hymenoptera</taxon>
        <taxon>Apocrita</taxon>
        <taxon>Aculeata</taxon>
        <taxon>Formicoidea</taxon>
        <taxon>Formicidae</taxon>
        <taxon>Myrmicinae</taxon>
        <taxon>Cardiocondyla</taxon>
    </lineage>
</organism>
<dbReference type="InterPro" id="IPR036529">
    <property type="entry name" value="KIX_dom_sf"/>
</dbReference>
<dbReference type="Pfam" id="PF02135">
    <property type="entry name" value="zf-TAZ"/>
    <property type="match status" value="1"/>
</dbReference>
<name>A0AAW2EC92_9HYME</name>
<feature type="compositionally biased region" description="Low complexity" evidence="13">
    <location>
        <begin position="28"/>
        <end position="49"/>
    </location>
</feature>
<dbReference type="SUPFAM" id="SSF47040">
    <property type="entry name" value="Kix domain of CBP (creb binding protein)"/>
    <property type="match status" value="1"/>
</dbReference>
<dbReference type="Pfam" id="PF02172">
    <property type="entry name" value="KIX"/>
    <property type="match status" value="1"/>
</dbReference>
<evidence type="ECO:0000313" key="17">
    <source>
        <dbReference type="EMBL" id="KAL0099929.1"/>
    </source>
</evidence>
<keyword evidence="8" id="KW-0805">Transcription regulation</keyword>
<evidence type="ECO:0000259" key="15">
    <source>
        <dbReference type="PROSITE" id="PS50134"/>
    </source>
</evidence>
<evidence type="ECO:0000256" key="12">
    <source>
        <dbReference type="PROSITE-ProRule" id="PRU00203"/>
    </source>
</evidence>
<evidence type="ECO:0000256" key="6">
    <source>
        <dbReference type="ARBA" id="ARBA00022833"/>
    </source>
</evidence>
<keyword evidence="18" id="KW-1185">Reference proteome</keyword>
<feature type="domain" description="KIX" evidence="16">
    <location>
        <begin position="349"/>
        <end position="428"/>
    </location>
</feature>
<keyword evidence="6 12" id="KW-0862">Zinc</keyword>
<keyword evidence="7" id="KW-0156">Chromatin regulator</keyword>
<comment type="subcellular location">
    <subcellularLocation>
        <location evidence="1">Nucleus</location>
    </subcellularLocation>
</comment>
<keyword evidence="14" id="KW-1133">Transmembrane helix</keyword>
<dbReference type="AlphaFoldDB" id="A0AAW2EC92"/>
<feature type="transmembrane region" description="Helical" evidence="14">
    <location>
        <begin position="427"/>
        <end position="446"/>
    </location>
</feature>
<dbReference type="Proteomes" id="UP001430953">
    <property type="component" value="Unassembled WGS sequence"/>
</dbReference>
<dbReference type="PANTHER" id="PTHR13808:SF1">
    <property type="entry name" value="HISTONE ACETYLTRANSFERASE"/>
    <property type="match status" value="1"/>
</dbReference>
<dbReference type="EMBL" id="JADYXP020000027">
    <property type="protein sequence ID" value="KAL0099929.1"/>
    <property type="molecule type" value="Genomic_DNA"/>
</dbReference>
<dbReference type="InterPro" id="IPR000197">
    <property type="entry name" value="Znf_TAZ"/>
</dbReference>
<accession>A0AAW2EC92</accession>
<dbReference type="InterPro" id="IPR003101">
    <property type="entry name" value="KIX_dom"/>
</dbReference>
<keyword evidence="14" id="KW-0472">Membrane</keyword>
<feature type="region of interest" description="Disordered" evidence="13">
    <location>
        <begin position="1"/>
        <end position="80"/>
    </location>
</feature>
<feature type="domain" description="TAZ-type" evidence="15">
    <location>
        <begin position="79"/>
        <end position="166"/>
    </location>
</feature>
<dbReference type="Gene3D" id="1.20.1020.10">
    <property type="entry name" value="TAZ domain"/>
    <property type="match status" value="1"/>
</dbReference>
<evidence type="ECO:0000256" key="8">
    <source>
        <dbReference type="ARBA" id="ARBA00023015"/>
    </source>
</evidence>
<dbReference type="GO" id="GO:0045944">
    <property type="term" value="P:positive regulation of transcription by RNA polymerase II"/>
    <property type="evidence" value="ECO:0007669"/>
    <property type="project" value="TreeGrafter"/>
</dbReference>
<dbReference type="GO" id="GO:0008270">
    <property type="term" value="F:zinc ion binding"/>
    <property type="evidence" value="ECO:0007669"/>
    <property type="project" value="UniProtKB-KW"/>
</dbReference>
<dbReference type="GO" id="GO:0005667">
    <property type="term" value="C:transcription regulator complex"/>
    <property type="evidence" value="ECO:0007669"/>
    <property type="project" value="TreeGrafter"/>
</dbReference>
<dbReference type="GO" id="GO:0003713">
    <property type="term" value="F:transcription coactivator activity"/>
    <property type="evidence" value="ECO:0007669"/>
    <property type="project" value="TreeGrafter"/>
</dbReference>
<keyword evidence="4 12" id="KW-0479">Metal-binding</keyword>
<dbReference type="InterPro" id="IPR035898">
    <property type="entry name" value="TAZ_dom_sf"/>
</dbReference>
<evidence type="ECO:0000256" key="14">
    <source>
        <dbReference type="SAM" id="Phobius"/>
    </source>
</evidence>
<feature type="zinc finger region" description="TAZ-type" evidence="12">
    <location>
        <begin position="79"/>
        <end position="166"/>
    </location>
</feature>
<evidence type="ECO:0000256" key="4">
    <source>
        <dbReference type="ARBA" id="ARBA00022723"/>
    </source>
</evidence>
<dbReference type="PROSITE" id="PS50952">
    <property type="entry name" value="KIX"/>
    <property type="match status" value="1"/>
</dbReference>
<evidence type="ECO:0000256" key="3">
    <source>
        <dbReference type="ARBA" id="ARBA00022679"/>
    </source>
</evidence>
<reference evidence="17 18" key="1">
    <citation type="submission" date="2023-03" db="EMBL/GenBank/DDBJ databases">
        <title>High recombination rates correlate with genetic variation in Cardiocondyla obscurior ants.</title>
        <authorList>
            <person name="Errbii M."/>
        </authorList>
    </citation>
    <scope>NUCLEOTIDE SEQUENCE [LARGE SCALE GENOMIC DNA]</scope>
    <source>
        <strain evidence="17">Alpha-2009</strain>
        <tissue evidence="17">Whole body</tissue>
    </source>
</reference>
<evidence type="ECO:0000256" key="9">
    <source>
        <dbReference type="ARBA" id="ARBA00023163"/>
    </source>
</evidence>
<evidence type="ECO:0000256" key="1">
    <source>
        <dbReference type="ARBA" id="ARBA00004123"/>
    </source>
</evidence>
<evidence type="ECO:0000259" key="16">
    <source>
        <dbReference type="PROSITE" id="PS50952"/>
    </source>
</evidence>
<dbReference type="SMART" id="SM00551">
    <property type="entry name" value="ZnF_TAZ"/>
    <property type="match status" value="1"/>
</dbReference>
<protein>
    <recommendedName>
        <fullName evidence="2">histone acetyltransferase</fullName>
        <ecNumber evidence="2">2.3.1.48</ecNumber>
    </recommendedName>
</protein>
<keyword evidence="5 12" id="KW-0863">Zinc-finger</keyword>
<comment type="catalytic activity">
    <reaction evidence="11">
        <text>L-lysyl-[protein] + acetyl-CoA = N(6)-acetyl-L-lysyl-[protein] + CoA + H(+)</text>
        <dbReference type="Rhea" id="RHEA:45948"/>
        <dbReference type="Rhea" id="RHEA-COMP:9752"/>
        <dbReference type="Rhea" id="RHEA-COMP:10731"/>
        <dbReference type="ChEBI" id="CHEBI:15378"/>
        <dbReference type="ChEBI" id="CHEBI:29969"/>
        <dbReference type="ChEBI" id="CHEBI:57287"/>
        <dbReference type="ChEBI" id="CHEBI:57288"/>
        <dbReference type="ChEBI" id="CHEBI:61930"/>
        <dbReference type="EC" id="2.3.1.48"/>
    </reaction>
</comment>
<dbReference type="GO" id="GO:0031490">
    <property type="term" value="F:chromatin DNA binding"/>
    <property type="evidence" value="ECO:0007669"/>
    <property type="project" value="TreeGrafter"/>
</dbReference>
<evidence type="ECO:0000256" key="11">
    <source>
        <dbReference type="ARBA" id="ARBA00048017"/>
    </source>
</evidence>
<sequence>MQAAAAASRFTGTGGPIGSTNVVGGQESGTTAQQAQPPAPSPAQTQSGAPTGGQPGPQQATQGQMAGTGTPTGAKSTPDPEKCRLIQQQLVLLLHAHECQRRDSQVNGETRQCALPNCTTMKNVLNHLTNCQAGKNCTVQQCSMSRQIISHWKHCNRSDCPVCLPIKQARKNRINSARAPAIQSNNQPNPSPSEMRRAYDALGIQCPTTTPGLLPQGVGRSVRMSAPGMPGPQGTLGNVRLPQPQTQTAPGQSVVGAGQQVVAPNVSLPLNSDPSTVGVAGNQTVPTTGPTSAAAAAAANIQQSVNMQTLFGLNESGQPGVISGENRLANLQLPGGLQPGQVTAIPVEGKGKEWHLSVTPDLRNHLVHKLVQAIFPTPDPQAMLDKRMHNLVAYARKVEGDMYEMANSRSEYYHLLAEKIYKIQKELGILIFLIFITVNFFSVVYFKIFP</sequence>
<keyword evidence="3" id="KW-0808">Transferase</keyword>
<keyword evidence="9" id="KW-0804">Transcription</keyword>
<evidence type="ECO:0000256" key="7">
    <source>
        <dbReference type="ARBA" id="ARBA00022853"/>
    </source>
</evidence>
<comment type="caution">
    <text evidence="17">The sequence shown here is derived from an EMBL/GenBank/DDBJ whole genome shotgun (WGS) entry which is preliminary data.</text>
</comment>
<keyword evidence="14" id="KW-0812">Transmembrane</keyword>
<dbReference type="PROSITE" id="PS50134">
    <property type="entry name" value="ZF_TAZ"/>
    <property type="match status" value="1"/>
</dbReference>
<dbReference type="Gene3D" id="1.10.246.20">
    <property type="entry name" value="Coactivator CBP, KIX domain"/>
    <property type="match status" value="1"/>
</dbReference>
<dbReference type="GO" id="GO:0005634">
    <property type="term" value="C:nucleus"/>
    <property type="evidence" value="ECO:0007669"/>
    <property type="project" value="UniProtKB-SubCell"/>
</dbReference>
<dbReference type="GO" id="GO:0000123">
    <property type="term" value="C:histone acetyltransferase complex"/>
    <property type="evidence" value="ECO:0007669"/>
    <property type="project" value="TreeGrafter"/>
</dbReference>
<dbReference type="GO" id="GO:0004402">
    <property type="term" value="F:histone acetyltransferase activity"/>
    <property type="evidence" value="ECO:0007669"/>
    <property type="project" value="InterPro"/>
</dbReference>
<dbReference type="EC" id="2.3.1.48" evidence="2"/>
<evidence type="ECO:0000256" key="5">
    <source>
        <dbReference type="ARBA" id="ARBA00022771"/>
    </source>
</evidence>
<evidence type="ECO:0000256" key="10">
    <source>
        <dbReference type="ARBA" id="ARBA00023242"/>
    </source>
</evidence>
<dbReference type="SUPFAM" id="SSF57933">
    <property type="entry name" value="TAZ domain"/>
    <property type="match status" value="1"/>
</dbReference>
<evidence type="ECO:0000313" key="18">
    <source>
        <dbReference type="Proteomes" id="UP001430953"/>
    </source>
</evidence>
<dbReference type="InterPro" id="IPR013178">
    <property type="entry name" value="Histone_AcTrfase_Rtt109/CBP"/>
</dbReference>
<gene>
    <name evidence="17" type="ORF">PUN28_019982</name>
</gene>
<evidence type="ECO:0000256" key="2">
    <source>
        <dbReference type="ARBA" id="ARBA00013184"/>
    </source>
</evidence>
<feature type="compositionally biased region" description="Low complexity" evidence="13">
    <location>
        <begin position="56"/>
        <end position="74"/>
    </location>
</feature>
<keyword evidence="10" id="KW-0539">Nucleus</keyword>